<keyword evidence="4" id="KW-1185">Reference proteome</keyword>
<dbReference type="InterPro" id="IPR032675">
    <property type="entry name" value="LRR_dom_sf"/>
</dbReference>
<comment type="caution">
    <text evidence="3">The sequence shown here is derived from an EMBL/GenBank/DDBJ whole genome shotgun (WGS) entry which is preliminary data.</text>
</comment>
<keyword evidence="2" id="KW-0677">Repeat</keyword>
<dbReference type="EMBL" id="JAKCXM010000342">
    <property type="protein sequence ID" value="KAJ0395498.1"/>
    <property type="molecule type" value="Genomic_DNA"/>
</dbReference>
<reference evidence="3" key="1">
    <citation type="submission" date="2021-12" db="EMBL/GenBank/DDBJ databases">
        <title>Prjna785345.</title>
        <authorList>
            <person name="Rujirawat T."/>
            <person name="Krajaejun T."/>
        </authorList>
    </citation>
    <scope>NUCLEOTIDE SEQUENCE</scope>
    <source>
        <strain evidence="3">Pi057C3</strain>
    </source>
</reference>
<evidence type="ECO:0000256" key="2">
    <source>
        <dbReference type="ARBA" id="ARBA00022737"/>
    </source>
</evidence>
<protein>
    <submittedName>
        <fullName evidence="3">Uncharacterized protein</fullName>
    </submittedName>
</protein>
<dbReference type="PANTHER" id="PTHR15454">
    <property type="entry name" value="NISCHARIN RELATED"/>
    <property type="match status" value="1"/>
</dbReference>
<name>A0AAD5LBL1_PYTIN</name>
<keyword evidence="1" id="KW-0433">Leucine-rich repeat</keyword>
<evidence type="ECO:0000313" key="3">
    <source>
        <dbReference type="EMBL" id="KAJ0395498.1"/>
    </source>
</evidence>
<sequence length="220" mass="24403">MLRRHSVGLDGADAEFCDLSGRGLSTAQVERTLRVFDTAVAVDLSNNELEQVPTTIPKGIVALDVSFNLLASAFGVERLKVLQELNLGFNRLSDVSVLEYCPLLRCVNLSGNRLQATRGLETLVQLERLNLSDNLIEFSDALRALSLNQRLTHLTLRGNPLVMKTDSRVLVLDMLPSVLFLDDKKIRAAVKCKTTETLSSTKSLSYFRLPAFPLSEQDQQ</sequence>
<dbReference type="GO" id="GO:0005737">
    <property type="term" value="C:cytoplasm"/>
    <property type="evidence" value="ECO:0007669"/>
    <property type="project" value="TreeGrafter"/>
</dbReference>
<dbReference type="PROSITE" id="PS51450">
    <property type="entry name" value="LRR"/>
    <property type="match status" value="1"/>
</dbReference>
<dbReference type="AlphaFoldDB" id="A0AAD5LBL1"/>
<dbReference type="PANTHER" id="PTHR15454:SF73">
    <property type="entry name" value="DYNEIN AXONEMAL LIGHT CHAIN 1"/>
    <property type="match status" value="1"/>
</dbReference>
<proteinExistence type="predicted"/>
<gene>
    <name evidence="3" type="ORF">P43SY_002470</name>
</gene>
<dbReference type="Proteomes" id="UP001209570">
    <property type="component" value="Unassembled WGS sequence"/>
</dbReference>
<evidence type="ECO:0000313" key="4">
    <source>
        <dbReference type="Proteomes" id="UP001209570"/>
    </source>
</evidence>
<accession>A0AAD5LBL1</accession>
<dbReference type="InterPro" id="IPR001611">
    <property type="entry name" value="Leu-rich_rpt"/>
</dbReference>
<dbReference type="SUPFAM" id="SSF52075">
    <property type="entry name" value="Outer arm dynein light chain 1"/>
    <property type="match status" value="1"/>
</dbReference>
<evidence type="ECO:0000256" key="1">
    <source>
        <dbReference type="ARBA" id="ARBA00022614"/>
    </source>
</evidence>
<organism evidence="3 4">
    <name type="scientific">Pythium insidiosum</name>
    <name type="common">Pythiosis disease agent</name>
    <dbReference type="NCBI Taxonomy" id="114742"/>
    <lineage>
        <taxon>Eukaryota</taxon>
        <taxon>Sar</taxon>
        <taxon>Stramenopiles</taxon>
        <taxon>Oomycota</taxon>
        <taxon>Peronosporomycetes</taxon>
        <taxon>Pythiales</taxon>
        <taxon>Pythiaceae</taxon>
        <taxon>Pythium</taxon>
    </lineage>
</organism>
<dbReference type="Gene3D" id="3.80.10.10">
    <property type="entry name" value="Ribonuclease Inhibitor"/>
    <property type="match status" value="2"/>
</dbReference>